<proteinExistence type="predicted"/>
<dbReference type="RefSeq" id="WP_077834391.1">
    <property type="nucleotide sequence ID" value="NZ_CP096984.1"/>
</dbReference>
<organism evidence="1 2">
    <name type="scientific">Clostridium felsineum</name>
    <dbReference type="NCBI Taxonomy" id="36839"/>
    <lineage>
        <taxon>Bacteria</taxon>
        <taxon>Bacillati</taxon>
        <taxon>Bacillota</taxon>
        <taxon>Clostridia</taxon>
        <taxon>Eubacteriales</taxon>
        <taxon>Clostridiaceae</taxon>
        <taxon>Clostridium</taxon>
    </lineage>
</organism>
<keyword evidence="2" id="KW-1185">Reference proteome</keyword>
<dbReference type="Proteomes" id="UP000190951">
    <property type="component" value="Plasmid p330"/>
</dbReference>
<dbReference type="EMBL" id="CP096984">
    <property type="protein sequence ID" value="URZ13966.1"/>
    <property type="molecule type" value="Genomic_DNA"/>
</dbReference>
<dbReference type="KEGG" id="crw:CROST_047440"/>
<evidence type="ECO:0000313" key="2">
    <source>
        <dbReference type="Proteomes" id="UP000190951"/>
    </source>
</evidence>
<dbReference type="STRING" id="84029.CROST_06370"/>
<accession>A0A1S8LJJ0</accession>
<sequence>MKILPIGSVVLLKGANKKLMIYGLKQEDIEAKVTYDYVGCLFPEGNIDANSNYLFNGVDIEKVYFVGYMDEEQEKFLESIPSQLFR</sequence>
<name>A0A1S8LJJ0_9CLOT</name>
<dbReference type="AlphaFoldDB" id="A0A1S8LJJ0"/>
<dbReference type="Pfam" id="PF13780">
    <property type="entry name" value="DUF4176"/>
    <property type="match status" value="1"/>
</dbReference>
<geneLocation type="plasmid" evidence="1 2">
    <name>p330</name>
</geneLocation>
<reference evidence="1 2" key="1">
    <citation type="submission" date="2022-04" db="EMBL/GenBank/DDBJ databases">
        <title>Genome sequence of C. roseum typestrain.</title>
        <authorList>
            <person name="Poehlein A."/>
            <person name="Schoch T."/>
            <person name="Duerre P."/>
            <person name="Daniel R."/>
        </authorList>
    </citation>
    <scope>NUCLEOTIDE SEQUENCE [LARGE SCALE GENOMIC DNA]</scope>
    <source>
        <strain evidence="1 2">DSM 7320</strain>
        <plasmid evidence="1 2">p330</plasmid>
    </source>
</reference>
<evidence type="ECO:0000313" key="1">
    <source>
        <dbReference type="EMBL" id="URZ13966.1"/>
    </source>
</evidence>
<protein>
    <submittedName>
        <fullName evidence="1">Uncharacterized protein</fullName>
    </submittedName>
</protein>
<dbReference type="InterPro" id="IPR025233">
    <property type="entry name" value="DUF4176"/>
</dbReference>
<gene>
    <name evidence="1" type="ORF">CROST_047440</name>
</gene>
<keyword evidence="1" id="KW-0614">Plasmid</keyword>